<keyword evidence="1" id="KW-0812">Transmembrane</keyword>
<evidence type="ECO:0000313" key="2">
    <source>
        <dbReference type="EMBL" id="GIH79015.1"/>
    </source>
</evidence>
<comment type="caution">
    <text evidence="2">The sequence shown here is derived from an EMBL/GenBank/DDBJ whole genome shotgun (WGS) entry which is preliminary data.</text>
</comment>
<dbReference type="Proteomes" id="UP000616724">
    <property type="component" value="Unassembled WGS sequence"/>
</dbReference>
<feature type="transmembrane region" description="Helical" evidence="1">
    <location>
        <begin position="34"/>
        <end position="50"/>
    </location>
</feature>
<keyword evidence="1" id="KW-1133">Transmembrane helix</keyword>
<accession>A0A8J3RQQ4</accession>
<evidence type="ECO:0000256" key="1">
    <source>
        <dbReference type="SAM" id="Phobius"/>
    </source>
</evidence>
<feature type="transmembrane region" description="Helical" evidence="1">
    <location>
        <begin position="56"/>
        <end position="73"/>
    </location>
</feature>
<name>A0A8J3RQQ4_9ACTN</name>
<dbReference type="EMBL" id="BOOH01000045">
    <property type="protein sequence ID" value="GIH79015.1"/>
    <property type="molecule type" value="Genomic_DNA"/>
</dbReference>
<organism evidence="2 3">
    <name type="scientific">Planobispora longispora</name>
    <dbReference type="NCBI Taxonomy" id="28887"/>
    <lineage>
        <taxon>Bacteria</taxon>
        <taxon>Bacillati</taxon>
        <taxon>Actinomycetota</taxon>
        <taxon>Actinomycetes</taxon>
        <taxon>Streptosporangiales</taxon>
        <taxon>Streptosporangiaceae</taxon>
        <taxon>Planobispora</taxon>
    </lineage>
</organism>
<reference evidence="2 3" key="1">
    <citation type="submission" date="2021-01" db="EMBL/GenBank/DDBJ databases">
        <title>Whole genome shotgun sequence of Planobispora longispora NBRC 13918.</title>
        <authorList>
            <person name="Komaki H."/>
            <person name="Tamura T."/>
        </authorList>
    </citation>
    <scope>NUCLEOTIDE SEQUENCE [LARGE SCALE GENOMIC DNA]</scope>
    <source>
        <strain evidence="2 3">NBRC 13918</strain>
    </source>
</reference>
<dbReference type="AlphaFoldDB" id="A0A8J3RQQ4"/>
<proteinExistence type="predicted"/>
<sequence>MPNWVGTCFFLVVPFFVRYVPNVARKKQSFISKYWGYGVLLALIWGWWAADDKGEVAPLLIIGSVLAIIYFLFRVPRTCGARGRQGPCRNNAKGLLFGCNQVREHKRQNFTRRLGRDRLKEWNRGLWISPKERVATLACIGSTFSGLAGVMAVILDRG</sequence>
<evidence type="ECO:0000313" key="3">
    <source>
        <dbReference type="Proteomes" id="UP000616724"/>
    </source>
</evidence>
<feature type="transmembrane region" description="Helical" evidence="1">
    <location>
        <begin position="134"/>
        <end position="155"/>
    </location>
</feature>
<keyword evidence="1" id="KW-0472">Membrane</keyword>
<protein>
    <submittedName>
        <fullName evidence="2">Uncharacterized protein</fullName>
    </submittedName>
</protein>
<gene>
    <name evidence="2" type="ORF">Plo01_54440</name>
</gene>
<keyword evidence="3" id="KW-1185">Reference proteome</keyword>